<sequence>MAEFGKHSAFDPARGARTLNQQHQEIGVVETGLWISARTSFPYKTT</sequence>
<accession>A0A814LJW0</accession>
<protein>
    <submittedName>
        <fullName evidence="2">Uncharacterized protein</fullName>
    </submittedName>
</protein>
<dbReference type="EMBL" id="CAJOBC010004595">
    <property type="protein sequence ID" value="CAF3833800.1"/>
    <property type="molecule type" value="Genomic_DNA"/>
</dbReference>
<evidence type="ECO:0000313" key="2">
    <source>
        <dbReference type="EMBL" id="CAF1066179.1"/>
    </source>
</evidence>
<evidence type="ECO:0000313" key="4">
    <source>
        <dbReference type="Proteomes" id="UP000663829"/>
    </source>
</evidence>
<gene>
    <name evidence="2" type="ORF">GPM918_LOCUS17036</name>
    <name evidence="3" type="ORF">SRO942_LOCUS17032</name>
</gene>
<dbReference type="EMBL" id="CAJNOQ010004596">
    <property type="protein sequence ID" value="CAF1066179.1"/>
    <property type="molecule type" value="Genomic_DNA"/>
</dbReference>
<organism evidence="2 4">
    <name type="scientific">Didymodactylos carnosus</name>
    <dbReference type="NCBI Taxonomy" id="1234261"/>
    <lineage>
        <taxon>Eukaryota</taxon>
        <taxon>Metazoa</taxon>
        <taxon>Spiralia</taxon>
        <taxon>Gnathifera</taxon>
        <taxon>Rotifera</taxon>
        <taxon>Eurotatoria</taxon>
        <taxon>Bdelloidea</taxon>
        <taxon>Philodinida</taxon>
        <taxon>Philodinidae</taxon>
        <taxon>Didymodactylos</taxon>
    </lineage>
</organism>
<keyword evidence="4" id="KW-1185">Reference proteome</keyword>
<name>A0A814LJW0_9BILA</name>
<proteinExistence type="predicted"/>
<comment type="caution">
    <text evidence="2">The sequence shown here is derived from an EMBL/GenBank/DDBJ whole genome shotgun (WGS) entry which is preliminary data.</text>
</comment>
<feature type="non-terminal residue" evidence="2">
    <location>
        <position position="46"/>
    </location>
</feature>
<evidence type="ECO:0000256" key="1">
    <source>
        <dbReference type="SAM" id="MobiDB-lite"/>
    </source>
</evidence>
<dbReference type="AlphaFoldDB" id="A0A814LJW0"/>
<reference evidence="2" key="1">
    <citation type="submission" date="2021-02" db="EMBL/GenBank/DDBJ databases">
        <authorList>
            <person name="Nowell W R."/>
        </authorList>
    </citation>
    <scope>NUCLEOTIDE SEQUENCE</scope>
</reference>
<evidence type="ECO:0000313" key="3">
    <source>
        <dbReference type="EMBL" id="CAF3833800.1"/>
    </source>
</evidence>
<feature type="region of interest" description="Disordered" evidence="1">
    <location>
        <begin position="1"/>
        <end position="21"/>
    </location>
</feature>
<dbReference type="Proteomes" id="UP000663829">
    <property type="component" value="Unassembled WGS sequence"/>
</dbReference>
<dbReference type="Proteomes" id="UP000681722">
    <property type="component" value="Unassembled WGS sequence"/>
</dbReference>